<comment type="similarity">
    <text evidence="1">Belongs to the CAF1 family.</text>
</comment>
<dbReference type="PANTHER" id="PTHR15092">
    <property type="entry name" value="POLY A -SPECIFIC RIBONUCLEASE/TARGET OF EGR1, MEMBER 1"/>
    <property type="match status" value="1"/>
</dbReference>
<dbReference type="AlphaFoldDB" id="G3HV42"/>
<dbReference type="GO" id="GO:1990432">
    <property type="term" value="P:siRNA 3'-end processing"/>
    <property type="evidence" value="ECO:0007669"/>
    <property type="project" value="TreeGrafter"/>
</dbReference>
<evidence type="ECO:0000313" key="2">
    <source>
        <dbReference type="EMBL" id="EGV95365.1"/>
    </source>
</evidence>
<dbReference type="SUPFAM" id="SSF53098">
    <property type="entry name" value="Ribonuclease H-like"/>
    <property type="match status" value="1"/>
</dbReference>
<gene>
    <name evidence="2" type="ORF">I79_014819</name>
</gene>
<dbReference type="Gene3D" id="3.30.420.10">
    <property type="entry name" value="Ribonuclease H-like superfamily/Ribonuclease H"/>
    <property type="match status" value="1"/>
</dbReference>
<dbReference type="InParanoid" id="G3HV42"/>
<proteinExistence type="inferred from homology"/>
<dbReference type="GO" id="GO:0005634">
    <property type="term" value="C:nucleus"/>
    <property type="evidence" value="ECO:0007669"/>
    <property type="project" value="TreeGrafter"/>
</dbReference>
<dbReference type="Proteomes" id="UP000001075">
    <property type="component" value="Unassembled WGS sequence"/>
</dbReference>
<dbReference type="STRING" id="10029.G3HV42"/>
<dbReference type="GO" id="GO:0003723">
    <property type="term" value="F:RNA binding"/>
    <property type="evidence" value="ECO:0007669"/>
    <property type="project" value="TreeGrafter"/>
</dbReference>
<dbReference type="InterPro" id="IPR036397">
    <property type="entry name" value="RNaseH_sf"/>
</dbReference>
<evidence type="ECO:0000313" key="3">
    <source>
        <dbReference type="Proteomes" id="UP000001075"/>
    </source>
</evidence>
<sequence length="74" mass="8703">MLVRAQKSLVGHNMMMDLLHLLEKFFKPLPESYDEFKQNIHSLFPVIIDTKNVTEDIWKEMHFLQASNLSEVSV</sequence>
<dbReference type="GO" id="GO:1990431">
    <property type="term" value="P:priRNA 3'-end processing"/>
    <property type="evidence" value="ECO:0007669"/>
    <property type="project" value="TreeGrafter"/>
</dbReference>
<name>G3HV42_CRIGR</name>
<accession>G3HV42</accession>
<dbReference type="InterPro" id="IPR006941">
    <property type="entry name" value="RNase_CAF1"/>
</dbReference>
<dbReference type="Pfam" id="PF04857">
    <property type="entry name" value="CAF1"/>
    <property type="match status" value="1"/>
</dbReference>
<dbReference type="InterPro" id="IPR051181">
    <property type="entry name" value="CAF1_poly(A)_ribonucleases"/>
</dbReference>
<dbReference type="EMBL" id="JH000760">
    <property type="protein sequence ID" value="EGV95365.1"/>
    <property type="molecule type" value="Genomic_DNA"/>
</dbReference>
<protein>
    <submittedName>
        <fullName evidence="2">Poly(A)-specific ribonuclease PARN-like domain-containing protein 1</fullName>
    </submittedName>
</protein>
<reference evidence="3" key="1">
    <citation type="journal article" date="2011" name="Nat. Biotechnol.">
        <title>The genomic sequence of the Chinese hamster ovary (CHO)-K1 cell line.</title>
        <authorList>
            <person name="Xu X."/>
            <person name="Nagarajan H."/>
            <person name="Lewis N.E."/>
            <person name="Pan S."/>
            <person name="Cai Z."/>
            <person name="Liu X."/>
            <person name="Chen W."/>
            <person name="Xie M."/>
            <person name="Wang W."/>
            <person name="Hammond S."/>
            <person name="Andersen M.R."/>
            <person name="Neff N."/>
            <person name="Passarelli B."/>
            <person name="Koh W."/>
            <person name="Fan H.C."/>
            <person name="Wang J."/>
            <person name="Gui Y."/>
            <person name="Lee K.H."/>
            <person name="Betenbaugh M.J."/>
            <person name="Quake S.R."/>
            <person name="Famili I."/>
            <person name="Palsson B.O."/>
            <person name="Wang J."/>
        </authorList>
    </citation>
    <scope>NUCLEOTIDE SEQUENCE [LARGE SCALE GENOMIC DNA]</scope>
    <source>
        <strain evidence="3">CHO K1 cell line</strain>
    </source>
</reference>
<organism evidence="2 3">
    <name type="scientific">Cricetulus griseus</name>
    <name type="common">Chinese hamster</name>
    <name type="synonym">Cricetulus barabensis griseus</name>
    <dbReference type="NCBI Taxonomy" id="10029"/>
    <lineage>
        <taxon>Eukaryota</taxon>
        <taxon>Metazoa</taxon>
        <taxon>Chordata</taxon>
        <taxon>Craniata</taxon>
        <taxon>Vertebrata</taxon>
        <taxon>Euteleostomi</taxon>
        <taxon>Mammalia</taxon>
        <taxon>Eutheria</taxon>
        <taxon>Euarchontoglires</taxon>
        <taxon>Glires</taxon>
        <taxon>Rodentia</taxon>
        <taxon>Myomorpha</taxon>
        <taxon>Muroidea</taxon>
        <taxon>Cricetidae</taxon>
        <taxon>Cricetinae</taxon>
        <taxon>Cricetulus</taxon>
    </lineage>
</organism>
<dbReference type="GO" id="GO:0005783">
    <property type="term" value="C:endoplasmic reticulum"/>
    <property type="evidence" value="ECO:0007669"/>
    <property type="project" value="TreeGrafter"/>
</dbReference>
<dbReference type="GO" id="GO:0000289">
    <property type="term" value="P:nuclear-transcribed mRNA poly(A) tail shortening"/>
    <property type="evidence" value="ECO:0007669"/>
    <property type="project" value="TreeGrafter"/>
</dbReference>
<dbReference type="GO" id="GO:0000175">
    <property type="term" value="F:3'-5'-RNA exonuclease activity"/>
    <property type="evidence" value="ECO:0007669"/>
    <property type="project" value="TreeGrafter"/>
</dbReference>
<evidence type="ECO:0000256" key="1">
    <source>
        <dbReference type="ARBA" id="ARBA00008372"/>
    </source>
</evidence>
<dbReference type="InterPro" id="IPR012337">
    <property type="entry name" value="RNaseH-like_sf"/>
</dbReference>
<dbReference type="PANTHER" id="PTHR15092:SF22">
    <property type="entry name" value="POLY(A)-SPECIFIC RIBONUCLEASE PNLDC1"/>
    <property type="match status" value="1"/>
</dbReference>